<dbReference type="RefSeq" id="XP_041284184.1">
    <property type="nucleotide sequence ID" value="XM_041433155.1"/>
</dbReference>
<feature type="transmembrane region" description="Helical" evidence="1">
    <location>
        <begin position="50"/>
        <end position="69"/>
    </location>
</feature>
<gene>
    <name evidence="3" type="ORF">F5147DRAFT_646091</name>
</gene>
<evidence type="ECO:0000313" key="4">
    <source>
        <dbReference type="Proteomes" id="UP000823399"/>
    </source>
</evidence>
<dbReference type="Proteomes" id="UP000823399">
    <property type="component" value="Unassembled WGS sequence"/>
</dbReference>
<comment type="caution">
    <text evidence="3">The sequence shown here is derived from an EMBL/GenBank/DDBJ whole genome shotgun (WGS) entry which is preliminary data.</text>
</comment>
<feature type="transmembrane region" description="Helical" evidence="1">
    <location>
        <begin position="122"/>
        <end position="144"/>
    </location>
</feature>
<evidence type="ECO:0000313" key="3">
    <source>
        <dbReference type="EMBL" id="KAG2080933.1"/>
    </source>
</evidence>
<reference evidence="3" key="1">
    <citation type="journal article" date="2020" name="New Phytol.">
        <title>Comparative genomics reveals dynamic genome evolution in host specialist ectomycorrhizal fungi.</title>
        <authorList>
            <person name="Lofgren L.A."/>
            <person name="Nguyen N.H."/>
            <person name="Vilgalys R."/>
            <person name="Ruytinx J."/>
            <person name="Liao H.L."/>
            <person name="Branco S."/>
            <person name="Kuo A."/>
            <person name="LaButti K."/>
            <person name="Lipzen A."/>
            <person name="Andreopoulos W."/>
            <person name="Pangilinan J."/>
            <person name="Riley R."/>
            <person name="Hundley H."/>
            <person name="Na H."/>
            <person name="Barry K."/>
            <person name="Grigoriev I.V."/>
            <person name="Stajich J.E."/>
            <person name="Kennedy P.G."/>
        </authorList>
    </citation>
    <scope>NUCLEOTIDE SEQUENCE</scope>
    <source>
        <strain evidence="3">FC423</strain>
    </source>
</reference>
<dbReference type="EMBL" id="JABBWM010000470">
    <property type="protein sequence ID" value="KAG2080933.1"/>
    <property type="molecule type" value="Genomic_DNA"/>
</dbReference>
<keyword evidence="1" id="KW-0472">Membrane</keyword>
<evidence type="ECO:0000256" key="1">
    <source>
        <dbReference type="SAM" id="Phobius"/>
    </source>
</evidence>
<proteinExistence type="predicted"/>
<keyword evidence="1" id="KW-1133">Transmembrane helix</keyword>
<keyword evidence="1" id="KW-0812">Transmembrane</keyword>
<dbReference type="GeneID" id="64695414"/>
<keyword evidence="4" id="KW-1185">Reference proteome</keyword>
<evidence type="ECO:0000259" key="2">
    <source>
        <dbReference type="Pfam" id="PF20153"/>
    </source>
</evidence>
<feature type="domain" description="DUF6535" evidence="2">
    <location>
        <begin position="26"/>
        <end position="170"/>
    </location>
</feature>
<dbReference type="Pfam" id="PF20153">
    <property type="entry name" value="DUF6535"/>
    <property type="match status" value="1"/>
</dbReference>
<protein>
    <recommendedName>
        <fullName evidence="2">DUF6535 domain-containing protein</fullName>
    </recommendedName>
</protein>
<accession>A0A9P7ERE6</accession>
<dbReference type="OrthoDB" id="3219854at2759"/>
<dbReference type="InterPro" id="IPR045338">
    <property type="entry name" value="DUF6535"/>
</dbReference>
<name>A0A9P7ERE6_9AGAM</name>
<dbReference type="AlphaFoldDB" id="A0A9P7ERE6"/>
<organism evidence="3 4">
    <name type="scientific">Suillus discolor</name>
    <dbReference type="NCBI Taxonomy" id="1912936"/>
    <lineage>
        <taxon>Eukaryota</taxon>
        <taxon>Fungi</taxon>
        <taxon>Dikarya</taxon>
        <taxon>Basidiomycota</taxon>
        <taxon>Agaricomycotina</taxon>
        <taxon>Agaricomycetes</taxon>
        <taxon>Agaricomycetidae</taxon>
        <taxon>Boletales</taxon>
        <taxon>Suillineae</taxon>
        <taxon>Suillaceae</taxon>
        <taxon>Suillus</taxon>
    </lineage>
</organism>
<sequence>MKEVLEVLKESTIASKTGKDQWSRFWGVYKRVAEEHDNEFLERYTSDMNIVLIFSGIFSAVGTSFIVAMESDFSPDPSDTTNALLKQLVQIGLGNLAEAGSVPVDPASGWSPTASTLWVQTIAYGSLSMSLLAAFGAVLGNAVARVLQVQQIWPWLAGAAREAQARAVRRHRDMVF</sequence>